<dbReference type="AlphaFoldDB" id="A0A812ZFR2"/>
<protein>
    <submittedName>
        <fullName evidence="2">Angel2 protein</fullName>
    </submittedName>
</protein>
<dbReference type="OrthoDB" id="10253982at2759"/>
<comment type="caution">
    <text evidence="2">The sequence shown here is derived from an EMBL/GenBank/DDBJ whole genome shotgun (WGS) entry which is preliminary data.</text>
</comment>
<dbReference type="GO" id="GO:0000175">
    <property type="term" value="F:3'-5'-RNA exonuclease activity"/>
    <property type="evidence" value="ECO:0007669"/>
    <property type="project" value="TreeGrafter"/>
</dbReference>
<name>A0A812ZFR2_9DINO</name>
<accession>A0A812ZFR2</accession>
<dbReference type="SUPFAM" id="SSF56219">
    <property type="entry name" value="DNase I-like"/>
    <property type="match status" value="1"/>
</dbReference>
<dbReference type="Proteomes" id="UP000601435">
    <property type="component" value="Unassembled WGS sequence"/>
</dbReference>
<dbReference type="EMBL" id="CAJNJA010047252">
    <property type="protein sequence ID" value="CAE7823092.1"/>
    <property type="molecule type" value="Genomic_DNA"/>
</dbReference>
<proteinExistence type="predicted"/>
<evidence type="ECO:0000259" key="1">
    <source>
        <dbReference type="Pfam" id="PF03372"/>
    </source>
</evidence>
<dbReference type="PANTHER" id="PTHR12121:SF36">
    <property type="entry name" value="ENDONUCLEASE_EXONUCLEASE_PHOSPHATASE DOMAIN-CONTAINING PROTEIN"/>
    <property type="match status" value="1"/>
</dbReference>
<gene>
    <name evidence="2" type="primary">angel2</name>
    <name evidence="2" type="ORF">SNEC2469_LOCUS24511</name>
</gene>
<organism evidence="2 3">
    <name type="scientific">Symbiodinium necroappetens</name>
    <dbReference type="NCBI Taxonomy" id="1628268"/>
    <lineage>
        <taxon>Eukaryota</taxon>
        <taxon>Sar</taxon>
        <taxon>Alveolata</taxon>
        <taxon>Dinophyceae</taxon>
        <taxon>Suessiales</taxon>
        <taxon>Symbiodiniaceae</taxon>
        <taxon>Symbiodinium</taxon>
    </lineage>
</organism>
<dbReference type="PANTHER" id="PTHR12121">
    <property type="entry name" value="CARBON CATABOLITE REPRESSOR PROTEIN 4"/>
    <property type="match status" value="1"/>
</dbReference>
<feature type="domain" description="Endonuclease/exonuclease/phosphatase" evidence="1">
    <location>
        <begin position="55"/>
        <end position="350"/>
    </location>
</feature>
<keyword evidence="3" id="KW-1185">Reference proteome</keyword>
<dbReference type="InterPro" id="IPR005135">
    <property type="entry name" value="Endo/exonuclease/phosphatase"/>
</dbReference>
<feature type="non-terminal residue" evidence="2">
    <location>
        <position position="1"/>
    </location>
</feature>
<dbReference type="Pfam" id="PF03372">
    <property type="entry name" value="Exo_endo_phos"/>
    <property type="match status" value="1"/>
</dbReference>
<evidence type="ECO:0000313" key="3">
    <source>
        <dbReference type="Proteomes" id="UP000601435"/>
    </source>
</evidence>
<sequence>AFNERGQPRCEQLLEEDTSNIDALSALDLLPLDLNLEPCCEATVESLGGCCARVVSWNLLAPSYCSGAFFKDVDPEALRWPRRATQIKKVLHCLAPTIVCLQEVELDRPLEDLGLSDYAVAFVQRPKRFNGLDRKDGCLIAWQREAFRLIRQQPLYYDDFPPPHACQQDEGNPSGHVALLVELQPTDAPEGWTVLVATTHLAWNDTREDLRTHQAFVLLQAVLSYQNDYAIICGDFNMTPQSPTHGLVSQYFRSAYQDLEKQCGESGVVTTTNALARSGQGFAEIIDYCWLRSPEGAAYWDPWKQPSQLGPWACRRLRLPCRAWLRSFYGAAPQAPLPTLLASGRWPSDHFPIAVDVVFWTEPGDAGT</sequence>
<dbReference type="Gene3D" id="3.60.10.10">
    <property type="entry name" value="Endonuclease/exonuclease/phosphatase"/>
    <property type="match status" value="1"/>
</dbReference>
<evidence type="ECO:0000313" key="2">
    <source>
        <dbReference type="EMBL" id="CAE7823092.1"/>
    </source>
</evidence>
<dbReference type="InterPro" id="IPR050410">
    <property type="entry name" value="CCR4/nocturin_mRNA_transcr"/>
</dbReference>
<reference evidence="2" key="1">
    <citation type="submission" date="2021-02" db="EMBL/GenBank/DDBJ databases">
        <authorList>
            <person name="Dougan E. K."/>
            <person name="Rhodes N."/>
            <person name="Thang M."/>
            <person name="Chan C."/>
        </authorList>
    </citation>
    <scope>NUCLEOTIDE SEQUENCE</scope>
</reference>
<dbReference type="InterPro" id="IPR036691">
    <property type="entry name" value="Endo/exonu/phosph_ase_sf"/>
</dbReference>